<dbReference type="EMBL" id="ML996689">
    <property type="protein sequence ID" value="KAF2403512.1"/>
    <property type="molecule type" value="Genomic_DNA"/>
</dbReference>
<proteinExistence type="predicted"/>
<organism evidence="1 2">
    <name type="scientific">Trichodelitschia bisporula</name>
    <dbReference type="NCBI Taxonomy" id="703511"/>
    <lineage>
        <taxon>Eukaryota</taxon>
        <taxon>Fungi</taxon>
        <taxon>Dikarya</taxon>
        <taxon>Ascomycota</taxon>
        <taxon>Pezizomycotina</taxon>
        <taxon>Dothideomycetes</taxon>
        <taxon>Dothideomycetes incertae sedis</taxon>
        <taxon>Phaeotrichales</taxon>
        <taxon>Phaeotrichaceae</taxon>
        <taxon>Trichodelitschia</taxon>
    </lineage>
</organism>
<accession>A0A6G1I5H3</accession>
<gene>
    <name evidence="1" type="ORF">EJ06DRAFT_281312</name>
</gene>
<evidence type="ECO:0000313" key="2">
    <source>
        <dbReference type="Proteomes" id="UP000799640"/>
    </source>
</evidence>
<dbReference type="AlphaFoldDB" id="A0A6G1I5H3"/>
<protein>
    <submittedName>
        <fullName evidence="1">Uncharacterized protein</fullName>
    </submittedName>
</protein>
<dbReference type="Proteomes" id="UP000799640">
    <property type="component" value="Unassembled WGS sequence"/>
</dbReference>
<keyword evidence="2" id="KW-1185">Reference proteome</keyword>
<name>A0A6G1I5H3_9PEZI</name>
<sequence>MLLAPLFFGLRFLEGDSDGARSDWVLFLYSFNLPCLWDRGSYLRLGSATEDFWPCTGRDGMGIMSTGFRDWSRGYQRGHGSRGLGGGSVTQRSGAGRGALFLDECFTSARGSGISFPFRPSIRLFLHCGSAFSRFWF</sequence>
<reference evidence="1" key="1">
    <citation type="journal article" date="2020" name="Stud. Mycol.">
        <title>101 Dothideomycetes genomes: a test case for predicting lifestyles and emergence of pathogens.</title>
        <authorList>
            <person name="Haridas S."/>
            <person name="Albert R."/>
            <person name="Binder M."/>
            <person name="Bloem J."/>
            <person name="Labutti K."/>
            <person name="Salamov A."/>
            <person name="Andreopoulos B."/>
            <person name="Baker S."/>
            <person name="Barry K."/>
            <person name="Bills G."/>
            <person name="Bluhm B."/>
            <person name="Cannon C."/>
            <person name="Castanera R."/>
            <person name="Culley D."/>
            <person name="Daum C."/>
            <person name="Ezra D."/>
            <person name="Gonzalez J."/>
            <person name="Henrissat B."/>
            <person name="Kuo A."/>
            <person name="Liang C."/>
            <person name="Lipzen A."/>
            <person name="Lutzoni F."/>
            <person name="Magnuson J."/>
            <person name="Mondo S."/>
            <person name="Nolan M."/>
            <person name="Ohm R."/>
            <person name="Pangilinan J."/>
            <person name="Park H.-J."/>
            <person name="Ramirez L."/>
            <person name="Alfaro M."/>
            <person name="Sun H."/>
            <person name="Tritt A."/>
            <person name="Yoshinaga Y."/>
            <person name="Zwiers L.-H."/>
            <person name="Turgeon B."/>
            <person name="Goodwin S."/>
            <person name="Spatafora J."/>
            <person name="Crous P."/>
            <person name="Grigoriev I."/>
        </authorList>
    </citation>
    <scope>NUCLEOTIDE SEQUENCE</scope>
    <source>
        <strain evidence="1">CBS 262.69</strain>
    </source>
</reference>
<evidence type="ECO:0000313" key="1">
    <source>
        <dbReference type="EMBL" id="KAF2403512.1"/>
    </source>
</evidence>